<dbReference type="Pfam" id="PF00501">
    <property type="entry name" value="AMP-binding"/>
    <property type="match status" value="1"/>
</dbReference>
<accession>A0ABP7CDA1</accession>
<dbReference type="SUPFAM" id="SSF56801">
    <property type="entry name" value="Acetyl-CoA synthetase-like"/>
    <property type="match status" value="1"/>
</dbReference>
<comment type="caution">
    <text evidence="2">The sequence shown here is derived from an EMBL/GenBank/DDBJ whole genome shotgun (WGS) entry which is preliminary data.</text>
</comment>
<dbReference type="Gene3D" id="3.30.300.30">
    <property type="match status" value="1"/>
</dbReference>
<reference evidence="3" key="1">
    <citation type="journal article" date="2019" name="Int. J. Syst. Evol. Microbiol.">
        <title>The Global Catalogue of Microorganisms (GCM) 10K type strain sequencing project: providing services to taxonomists for standard genome sequencing and annotation.</title>
        <authorList>
            <consortium name="The Broad Institute Genomics Platform"/>
            <consortium name="The Broad Institute Genome Sequencing Center for Infectious Disease"/>
            <person name="Wu L."/>
            <person name="Ma J."/>
        </authorList>
    </citation>
    <scope>NUCLEOTIDE SEQUENCE [LARGE SCALE GENOMIC DNA]</scope>
    <source>
        <strain evidence="3">JCM 16904</strain>
    </source>
</reference>
<dbReference type="PANTHER" id="PTHR43767:SF10">
    <property type="entry name" value="SURFACTIN SYNTHASE SUBUNIT 1"/>
    <property type="match status" value="1"/>
</dbReference>
<evidence type="ECO:0000259" key="1">
    <source>
        <dbReference type="Pfam" id="PF00501"/>
    </source>
</evidence>
<dbReference type="Proteomes" id="UP001500902">
    <property type="component" value="Unassembled WGS sequence"/>
</dbReference>
<dbReference type="EMBL" id="BAAAZP010000107">
    <property type="protein sequence ID" value="GAA3688036.1"/>
    <property type="molecule type" value="Genomic_DNA"/>
</dbReference>
<dbReference type="InterPro" id="IPR045851">
    <property type="entry name" value="AMP-bd_C_sf"/>
</dbReference>
<protein>
    <submittedName>
        <fullName evidence="2">AMP-binding protein</fullName>
    </submittedName>
</protein>
<sequence>MDGSISVALSPRPALIHHLLDEAVAANPGGISVRDRRGNWDYRQVAALGHAFAAWLAARGVKPGDRVIVRLPNVREVVPILYGTARRGAVFVPLNPGMKAYHLRSVLEDSEPALVIGAGEAIGETGFRPVYGLDELWPEVEALVGRPGPDESDEPEAAPDDVAILMYTSGSTAAPKAVVCTHAQVTFAASAINAVLGYRPDDVVFCRSPMSFDYGLYQIFLSTLGRSGLVLAGDGPDPALLRQIQEFGATVVPIVPSLGSMLVTLSRRSPGSAPAVRMFTSTGAALPAATVEGLRECFPSTRVVRMYGVTECKRVTIMEPERDRERPDSVGRPLPGTRVLILGDDGSPLPTGEVGEIVVAGPNVMAGYWRAPELTARAYRPDDATGEVRLHTGDYGLLDEDGYLYFEGRRDDMFKRKGVRMSTVEIETAAMDVPGVRAAAVLPPGERHDLAILVEGELAPHVVLRELARRLEAAKVPAICRVLPVFPLTLNGKNERKELVRFLEPGV</sequence>
<dbReference type="InterPro" id="IPR050237">
    <property type="entry name" value="ATP-dep_AMP-bd_enzyme"/>
</dbReference>
<dbReference type="InterPro" id="IPR042099">
    <property type="entry name" value="ANL_N_sf"/>
</dbReference>
<gene>
    <name evidence="2" type="ORF">GCM10022224_061650</name>
</gene>
<name>A0ABP7CDA1_9ACTN</name>
<dbReference type="Gene3D" id="3.40.50.12780">
    <property type="entry name" value="N-terminal domain of ligase-like"/>
    <property type="match status" value="1"/>
</dbReference>
<dbReference type="PANTHER" id="PTHR43767">
    <property type="entry name" value="LONG-CHAIN-FATTY-ACID--COA LIGASE"/>
    <property type="match status" value="1"/>
</dbReference>
<evidence type="ECO:0000313" key="3">
    <source>
        <dbReference type="Proteomes" id="UP001500902"/>
    </source>
</evidence>
<feature type="domain" description="AMP-dependent synthetase/ligase" evidence="1">
    <location>
        <begin position="21"/>
        <end position="369"/>
    </location>
</feature>
<proteinExistence type="predicted"/>
<keyword evidence="3" id="KW-1185">Reference proteome</keyword>
<organism evidence="2 3">
    <name type="scientific">Nonomuraea antimicrobica</name>
    <dbReference type="NCBI Taxonomy" id="561173"/>
    <lineage>
        <taxon>Bacteria</taxon>
        <taxon>Bacillati</taxon>
        <taxon>Actinomycetota</taxon>
        <taxon>Actinomycetes</taxon>
        <taxon>Streptosporangiales</taxon>
        <taxon>Streptosporangiaceae</taxon>
        <taxon>Nonomuraea</taxon>
    </lineage>
</organism>
<evidence type="ECO:0000313" key="2">
    <source>
        <dbReference type="EMBL" id="GAA3688036.1"/>
    </source>
</evidence>
<dbReference type="InterPro" id="IPR000873">
    <property type="entry name" value="AMP-dep_synth/lig_dom"/>
</dbReference>